<keyword evidence="6 13" id="KW-0949">S-adenosyl-L-methionine</keyword>
<dbReference type="PANTHER" id="PTHR22976">
    <property type="entry name" value="BIOTIN SYNTHASE"/>
    <property type="match status" value="1"/>
</dbReference>
<dbReference type="FunFam" id="3.20.20.70:FF:000011">
    <property type="entry name" value="Biotin synthase"/>
    <property type="match status" value="1"/>
</dbReference>
<dbReference type="CDD" id="cd01335">
    <property type="entry name" value="Radical_SAM"/>
    <property type="match status" value="1"/>
</dbReference>
<dbReference type="PANTHER" id="PTHR22976:SF2">
    <property type="entry name" value="BIOTIN SYNTHASE, MITOCHONDRIAL"/>
    <property type="match status" value="1"/>
</dbReference>
<dbReference type="KEGG" id="ppet:C9I82_303"/>
<dbReference type="AlphaFoldDB" id="A0A346DZW3"/>
<evidence type="ECO:0000256" key="10">
    <source>
        <dbReference type="ARBA" id="ARBA00023004"/>
    </source>
</evidence>
<feature type="binding site" evidence="13 14">
    <location>
        <position position="53"/>
    </location>
    <ligand>
        <name>[4Fe-4S] cluster</name>
        <dbReference type="ChEBI" id="CHEBI:49883"/>
        <note>4Fe-4S-S-AdoMet</note>
    </ligand>
</feature>
<dbReference type="GO" id="GO:0005506">
    <property type="term" value="F:iron ion binding"/>
    <property type="evidence" value="ECO:0007669"/>
    <property type="project" value="UniProtKB-UniRule"/>
</dbReference>
<name>A0A346DZW3_9ENTR</name>
<dbReference type="InterPro" id="IPR007197">
    <property type="entry name" value="rSAM"/>
</dbReference>
<evidence type="ECO:0000256" key="7">
    <source>
        <dbReference type="ARBA" id="ARBA00022714"/>
    </source>
</evidence>
<comment type="subunit">
    <text evidence="13">Homodimer.</text>
</comment>
<accession>A0A346DZW3</accession>
<comment type="cofactor">
    <cofactor evidence="14">
        <name>[2Fe-2S] cluster</name>
        <dbReference type="ChEBI" id="CHEBI:190135"/>
    </cofactor>
    <text evidence="14">Binds 1 [2Fe-2S] cluster. The cluster is coordinated with 3 cysteines and 1 arginine.</text>
</comment>
<evidence type="ECO:0000256" key="5">
    <source>
        <dbReference type="ARBA" id="ARBA00022679"/>
    </source>
</evidence>
<dbReference type="InterPro" id="IPR024177">
    <property type="entry name" value="Biotin_synthase"/>
</dbReference>
<feature type="binding site" evidence="13 14">
    <location>
        <position position="57"/>
    </location>
    <ligand>
        <name>[4Fe-4S] cluster</name>
        <dbReference type="ChEBI" id="CHEBI:49883"/>
        <note>4Fe-4S-S-AdoMet</note>
    </ligand>
</feature>
<evidence type="ECO:0000256" key="14">
    <source>
        <dbReference type="PIRSR" id="PIRSR001619-1"/>
    </source>
</evidence>
<organism evidence="16 17">
    <name type="scientific">Candidatus Purcelliella pentastirinorum</name>
    <dbReference type="NCBI Taxonomy" id="472834"/>
    <lineage>
        <taxon>Bacteria</taxon>
        <taxon>Pseudomonadati</taxon>
        <taxon>Pseudomonadota</taxon>
        <taxon>Gammaproteobacteria</taxon>
        <taxon>Enterobacterales</taxon>
        <taxon>Enterobacteriaceae</taxon>
        <taxon>Candidatus Purcelliella</taxon>
    </lineage>
</organism>
<dbReference type="UniPathway" id="UPA00078">
    <property type="reaction ID" value="UER00162"/>
</dbReference>
<comment type="cofactor">
    <cofactor evidence="13 14">
        <name>[4Fe-4S] cluster</name>
        <dbReference type="ChEBI" id="CHEBI:49883"/>
    </cofactor>
    <text evidence="13 14">Binds 1 [4Fe-4S] cluster. The cluster is coordinated with 3 cysteines and an exchangeable S-adenosyl-L-methionine.</text>
</comment>
<evidence type="ECO:0000256" key="1">
    <source>
        <dbReference type="ARBA" id="ARBA00004942"/>
    </source>
</evidence>
<comment type="function">
    <text evidence="13">Catalyzes the conversion of dethiobiotin (DTB) to biotin by the insertion of a sulfur atom into dethiobiotin via a radical-based mechanism.</text>
</comment>
<evidence type="ECO:0000256" key="8">
    <source>
        <dbReference type="ARBA" id="ARBA00022723"/>
    </source>
</evidence>
<dbReference type="SMART" id="SM00876">
    <property type="entry name" value="BATS"/>
    <property type="match status" value="1"/>
</dbReference>
<reference evidence="16 17" key="1">
    <citation type="submission" date="2018-03" db="EMBL/GenBank/DDBJ databases">
        <title>A parallel universe: an anciently diverged bacterial symbiosis in a Hawaiian planthopper (Hemiptera: Cixiidae) reveals rearranged nutritional responsibilities.</title>
        <authorList>
            <person name="Bennett G."/>
            <person name="Mao M."/>
        </authorList>
    </citation>
    <scope>NUCLEOTIDE SEQUENCE [LARGE SCALE GENOMIC DNA]</scope>
    <source>
        <strain evidence="16 17">OLIH</strain>
    </source>
</reference>
<gene>
    <name evidence="13" type="primary">bioB</name>
    <name evidence="16" type="ORF">C9I82_303</name>
</gene>
<evidence type="ECO:0000256" key="13">
    <source>
        <dbReference type="HAMAP-Rule" id="MF_01694"/>
    </source>
</evidence>
<evidence type="ECO:0000313" key="16">
    <source>
        <dbReference type="EMBL" id="AXN02268.1"/>
    </source>
</evidence>
<protein>
    <recommendedName>
        <fullName evidence="3 13">Biotin synthase</fullName>
        <ecNumber evidence="3 13">2.8.1.6</ecNumber>
    </recommendedName>
</protein>
<dbReference type="InterPro" id="IPR058240">
    <property type="entry name" value="rSAM_sf"/>
</dbReference>
<dbReference type="GO" id="GO:0051539">
    <property type="term" value="F:4 iron, 4 sulfur cluster binding"/>
    <property type="evidence" value="ECO:0007669"/>
    <property type="project" value="UniProtKB-KW"/>
</dbReference>
<comment type="pathway">
    <text evidence="1 13">Cofactor biosynthesis; biotin biosynthesis; biotin from 7,8-diaminononanoate: step 2/2.</text>
</comment>
<feature type="binding site" evidence="13 14">
    <location>
        <position position="60"/>
    </location>
    <ligand>
        <name>[4Fe-4S] cluster</name>
        <dbReference type="ChEBI" id="CHEBI:49883"/>
        <note>4Fe-4S-S-AdoMet</note>
    </ligand>
</feature>
<dbReference type="PIRSF" id="PIRSF001619">
    <property type="entry name" value="Biotin_synth"/>
    <property type="match status" value="1"/>
</dbReference>
<evidence type="ECO:0000256" key="4">
    <source>
        <dbReference type="ARBA" id="ARBA00022485"/>
    </source>
</evidence>
<keyword evidence="9 13" id="KW-0093">Biotin biosynthesis</keyword>
<dbReference type="SFLD" id="SFLDG01278">
    <property type="entry name" value="biotin_synthase_like"/>
    <property type="match status" value="1"/>
</dbReference>
<keyword evidence="17" id="KW-1185">Reference proteome</keyword>
<keyword evidence="8 13" id="KW-0479">Metal-binding</keyword>
<feature type="binding site" evidence="13 14">
    <location>
        <position position="188"/>
    </location>
    <ligand>
        <name>[2Fe-2S] cluster</name>
        <dbReference type="ChEBI" id="CHEBI:190135"/>
    </ligand>
</feature>
<dbReference type="Pfam" id="PF04055">
    <property type="entry name" value="Radical_SAM"/>
    <property type="match status" value="1"/>
</dbReference>
<dbReference type="PROSITE" id="PS51918">
    <property type="entry name" value="RADICAL_SAM"/>
    <property type="match status" value="1"/>
</dbReference>
<comment type="cofactor">
    <cofactor evidence="13">
        <name>[2Fe-2S] cluster</name>
        <dbReference type="ChEBI" id="CHEBI:190135"/>
    </cofactor>
    <text evidence="13">Binds 1 [2Fe-2S] cluster. The cluster is coordinated with 3 cysteines and 1 arginine.</text>
</comment>
<dbReference type="InterPro" id="IPR002684">
    <property type="entry name" value="Biotin_synth/BioAB"/>
</dbReference>
<dbReference type="GO" id="GO:0004076">
    <property type="term" value="F:biotin synthase activity"/>
    <property type="evidence" value="ECO:0007669"/>
    <property type="project" value="UniProtKB-UniRule"/>
</dbReference>
<dbReference type="Gene3D" id="3.20.20.70">
    <property type="entry name" value="Aldolase class I"/>
    <property type="match status" value="1"/>
</dbReference>
<evidence type="ECO:0000259" key="15">
    <source>
        <dbReference type="PROSITE" id="PS51918"/>
    </source>
</evidence>
<evidence type="ECO:0000256" key="2">
    <source>
        <dbReference type="ARBA" id="ARBA00010765"/>
    </source>
</evidence>
<dbReference type="InterPro" id="IPR010722">
    <property type="entry name" value="BATS_dom"/>
</dbReference>
<dbReference type="InterPro" id="IPR006638">
    <property type="entry name" value="Elp3/MiaA/NifB-like_rSAM"/>
</dbReference>
<dbReference type="GO" id="GO:0051537">
    <property type="term" value="F:2 iron, 2 sulfur cluster binding"/>
    <property type="evidence" value="ECO:0007669"/>
    <property type="project" value="UniProtKB-KW"/>
</dbReference>
<evidence type="ECO:0000256" key="6">
    <source>
        <dbReference type="ARBA" id="ARBA00022691"/>
    </source>
</evidence>
<keyword evidence="7 13" id="KW-0001">2Fe-2S</keyword>
<keyword evidence="10 13" id="KW-0408">Iron</keyword>
<evidence type="ECO:0000256" key="3">
    <source>
        <dbReference type="ARBA" id="ARBA00012236"/>
    </source>
</evidence>
<evidence type="ECO:0000256" key="9">
    <source>
        <dbReference type="ARBA" id="ARBA00022756"/>
    </source>
</evidence>
<dbReference type="EMBL" id="CP028374">
    <property type="protein sequence ID" value="AXN02268.1"/>
    <property type="molecule type" value="Genomic_DNA"/>
</dbReference>
<sequence>MIMHNIWTIDKVKKLFNKSFLDLMYKAQKIHRKHFDPNIIQISMLLSIKTGLCPEDCKYCSQSSRYKTNTKINKLIDTKKILIAAKKAKKAGSQRFCMGAAWSNINDRDIPYLENIIKKIKKIGIETCMTLGGVNNKQAKKLAKAGLDFYNHNLDTSPKFYKKIITTRKYQDRIDTINNISNAGIKICSGGIIGLGESIEDRANLLIQLANLKKQPTSIPINMLVNIKGTPLEKNKIIDPFDFIRMIAVTRIMMQKSYVRLSAGREKMNEQTQAMCFMAGANSIFYGCKLLTTKNNSQKKDNKLFNKLGINKYKKQKIKKIEKKTKTLYYNAAL</sequence>
<feature type="domain" description="Radical SAM core" evidence="15">
    <location>
        <begin position="38"/>
        <end position="262"/>
    </location>
</feature>
<dbReference type="SMART" id="SM00729">
    <property type="entry name" value="Elp3"/>
    <property type="match status" value="1"/>
</dbReference>
<comment type="catalytic activity">
    <reaction evidence="12 13">
        <text>(4R,5S)-dethiobiotin + (sulfur carrier)-SH + 2 reduced [2Fe-2S]-[ferredoxin] + 2 S-adenosyl-L-methionine = (sulfur carrier)-H + biotin + 2 5'-deoxyadenosine + 2 L-methionine + 2 oxidized [2Fe-2S]-[ferredoxin]</text>
        <dbReference type="Rhea" id="RHEA:22060"/>
        <dbReference type="Rhea" id="RHEA-COMP:10000"/>
        <dbReference type="Rhea" id="RHEA-COMP:10001"/>
        <dbReference type="Rhea" id="RHEA-COMP:14737"/>
        <dbReference type="Rhea" id="RHEA-COMP:14739"/>
        <dbReference type="ChEBI" id="CHEBI:17319"/>
        <dbReference type="ChEBI" id="CHEBI:29917"/>
        <dbReference type="ChEBI" id="CHEBI:33737"/>
        <dbReference type="ChEBI" id="CHEBI:33738"/>
        <dbReference type="ChEBI" id="CHEBI:57586"/>
        <dbReference type="ChEBI" id="CHEBI:57844"/>
        <dbReference type="ChEBI" id="CHEBI:59789"/>
        <dbReference type="ChEBI" id="CHEBI:64428"/>
        <dbReference type="ChEBI" id="CHEBI:149473"/>
        <dbReference type="EC" id="2.8.1.6"/>
    </reaction>
</comment>
<feature type="binding site" evidence="13 14">
    <location>
        <position position="260"/>
    </location>
    <ligand>
        <name>[2Fe-2S] cluster</name>
        <dbReference type="ChEBI" id="CHEBI:190135"/>
    </ligand>
</feature>
<dbReference type="Pfam" id="PF06968">
    <property type="entry name" value="BATS"/>
    <property type="match status" value="1"/>
</dbReference>
<comment type="similarity">
    <text evidence="2 13">Belongs to the radical SAM superfamily. Biotin synthase family.</text>
</comment>
<dbReference type="SFLD" id="SFLDF00272">
    <property type="entry name" value="biotin_synthase"/>
    <property type="match status" value="1"/>
</dbReference>
<dbReference type="EC" id="2.8.1.6" evidence="3 13"/>
<keyword evidence="5 13" id="KW-0808">Transferase</keyword>
<keyword evidence="4 13" id="KW-0004">4Fe-4S</keyword>
<dbReference type="GO" id="GO:0009102">
    <property type="term" value="P:biotin biosynthetic process"/>
    <property type="evidence" value="ECO:0007669"/>
    <property type="project" value="UniProtKB-UniRule"/>
</dbReference>
<proteinExistence type="inferred from homology"/>
<evidence type="ECO:0000313" key="17">
    <source>
        <dbReference type="Proteomes" id="UP000256856"/>
    </source>
</evidence>
<feature type="binding site" evidence="13 14">
    <location>
        <position position="128"/>
    </location>
    <ligand>
        <name>[2Fe-2S] cluster</name>
        <dbReference type="ChEBI" id="CHEBI:190135"/>
    </ligand>
</feature>
<dbReference type="SUPFAM" id="SSF102114">
    <property type="entry name" value="Radical SAM enzymes"/>
    <property type="match status" value="1"/>
</dbReference>
<dbReference type="Proteomes" id="UP000256856">
    <property type="component" value="Chromosome"/>
</dbReference>
<dbReference type="NCBIfam" id="TIGR00433">
    <property type="entry name" value="bioB"/>
    <property type="match status" value="1"/>
</dbReference>
<keyword evidence="11 13" id="KW-0411">Iron-sulfur</keyword>
<dbReference type="InterPro" id="IPR013785">
    <property type="entry name" value="Aldolase_TIM"/>
</dbReference>
<evidence type="ECO:0000256" key="12">
    <source>
        <dbReference type="ARBA" id="ARBA00051157"/>
    </source>
</evidence>
<feature type="binding site" evidence="13 14">
    <location>
        <position position="97"/>
    </location>
    <ligand>
        <name>[2Fe-2S] cluster</name>
        <dbReference type="ChEBI" id="CHEBI:190135"/>
    </ligand>
</feature>
<dbReference type="HAMAP" id="MF_01694">
    <property type="entry name" value="BioB"/>
    <property type="match status" value="1"/>
</dbReference>
<dbReference type="SFLD" id="SFLDG01060">
    <property type="entry name" value="BATS_domain_containing"/>
    <property type="match status" value="1"/>
</dbReference>
<dbReference type="SFLD" id="SFLDS00029">
    <property type="entry name" value="Radical_SAM"/>
    <property type="match status" value="1"/>
</dbReference>
<evidence type="ECO:0000256" key="11">
    <source>
        <dbReference type="ARBA" id="ARBA00023014"/>
    </source>
</evidence>